<feature type="transmembrane region" description="Helical" evidence="1">
    <location>
        <begin position="24"/>
        <end position="42"/>
    </location>
</feature>
<sequence>MSIQDLMVTGWRGVWANLLNPGSLMLFATLLVIALLVGIIAGRSIGYLRYAIRAGALIILLLICYGFLGALGLHLTGLAPLWNWLCDLVQAPFIIPEG</sequence>
<gene>
    <name evidence="2" type="ORF">BAAM0483_05205</name>
</gene>
<protein>
    <recommendedName>
        <fullName evidence="4">ABC transporter permease</fullName>
    </recommendedName>
</protein>
<name>A0AB34T8X8_9BIFI</name>
<evidence type="ECO:0008006" key="4">
    <source>
        <dbReference type="Google" id="ProtNLM"/>
    </source>
</evidence>
<keyword evidence="1" id="KW-0472">Membrane</keyword>
<dbReference type="EMBL" id="AWFK01000008">
    <property type="protein sequence ID" value="KOA49543.1"/>
    <property type="molecule type" value="Genomic_DNA"/>
</dbReference>
<accession>A0AB34T8X8</accession>
<feature type="transmembrane region" description="Helical" evidence="1">
    <location>
        <begin position="54"/>
        <end position="75"/>
    </location>
</feature>
<dbReference type="Proteomes" id="UP000037239">
    <property type="component" value="Unassembled WGS sequence"/>
</dbReference>
<comment type="caution">
    <text evidence="2">The sequence shown here is derived from an EMBL/GenBank/DDBJ whole genome shotgun (WGS) entry which is preliminary data.</text>
</comment>
<reference evidence="2 3" key="1">
    <citation type="journal article" date="2015" name="Int J Genomics">
        <title>Comparative Genomics Revealed Genetic Diversity and Species/Strain-Level Differences in Carbohydrate Metabolism of Three Probiotic Bifidobacterial Species.</title>
        <authorList>
            <person name="Odamaki T."/>
            <person name="Horigome A."/>
            <person name="Sugahara H."/>
            <person name="Hashikura N."/>
            <person name="Minami J."/>
            <person name="Xiao J.Z."/>
            <person name="Abe F."/>
        </authorList>
    </citation>
    <scope>NUCLEOTIDE SEQUENCE [LARGE SCALE GENOMIC DNA]</scope>
    <source>
        <strain evidence="2 3">MCC 0483</strain>
    </source>
</reference>
<keyword evidence="1" id="KW-1133">Transmembrane helix</keyword>
<dbReference type="RefSeq" id="WP_052826363.1">
    <property type="nucleotide sequence ID" value="NZ_AWFK01000008.1"/>
</dbReference>
<evidence type="ECO:0000313" key="2">
    <source>
        <dbReference type="EMBL" id="KOA49543.1"/>
    </source>
</evidence>
<organism evidence="2 3">
    <name type="scientific">Bifidobacterium animalis subsp. animalis MCC 0483</name>
    <dbReference type="NCBI Taxonomy" id="1365955"/>
    <lineage>
        <taxon>Bacteria</taxon>
        <taxon>Bacillati</taxon>
        <taxon>Actinomycetota</taxon>
        <taxon>Actinomycetes</taxon>
        <taxon>Bifidobacteriales</taxon>
        <taxon>Bifidobacteriaceae</taxon>
        <taxon>Bifidobacterium</taxon>
    </lineage>
</organism>
<keyword evidence="1" id="KW-0812">Transmembrane</keyword>
<dbReference type="AlphaFoldDB" id="A0AB34T8X8"/>
<evidence type="ECO:0000256" key="1">
    <source>
        <dbReference type="SAM" id="Phobius"/>
    </source>
</evidence>
<proteinExistence type="predicted"/>
<evidence type="ECO:0000313" key="3">
    <source>
        <dbReference type="Proteomes" id="UP000037239"/>
    </source>
</evidence>